<dbReference type="InterPro" id="IPR051966">
    <property type="entry name" value="RPAP3"/>
</dbReference>
<dbReference type="EMBL" id="JASMQC010000005">
    <property type="protein sequence ID" value="KAK1945203.1"/>
    <property type="molecule type" value="Genomic_DNA"/>
</dbReference>
<dbReference type="AlphaFoldDB" id="A0AAD9LPR8"/>
<evidence type="ECO:0000313" key="4">
    <source>
        <dbReference type="Proteomes" id="UP001259832"/>
    </source>
</evidence>
<reference evidence="3" key="1">
    <citation type="submission" date="2023-08" db="EMBL/GenBank/DDBJ databases">
        <title>Reference Genome Resource for the Citrus Pathogen Phytophthora citrophthora.</title>
        <authorList>
            <person name="Moller H."/>
            <person name="Coetzee B."/>
            <person name="Rose L.J."/>
            <person name="Van Niekerk J.M."/>
        </authorList>
    </citation>
    <scope>NUCLEOTIDE SEQUENCE</scope>
    <source>
        <strain evidence="3">STE-U-9442</strain>
    </source>
</reference>
<keyword evidence="3" id="KW-0675">Receptor</keyword>
<organism evidence="3 4">
    <name type="scientific">Phytophthora citrophthora</name>
    <dbReference type="NCBI Taxonomy" id="4793"/>
    <lineage>
        <taxon>Eukaryota</taxon>
        <taxon>Sar</taxon>
        <taxon>Stramenopiles</taxon>
        <taxon>Oomycota</taxon>
        <taxon>Peronosporomycetes</taxon>
        <taxon>Peronosporales</taxon>
        <taxon>Peronosporaceae</taxon>
        <taxon>Phytophthora</taxon>
    </lineage>
</organism>
<dbReference type="GO" id="GO:0101031">
    <property type="term" value="C:protein folding chaperone complex"/>
    <property type="evidence" value="ECO:0007669"/>
    <property type="project" value="TreeGrafter"/>
</dbReference>
<feature type="region of interest" description="Disordered" evidence="2">
    <location>
        <begin position="189"/>
        <end position="209"/>
    </location>
</feature>
<dbReference type="InterPro" id="IPR011990">
    <property type="entry name" value="TPR-like_helical_dom_sf"/>
</dbReference>
<sequence length="246" mass="27846">MDVLEALKNEGNALFQQQRFGDAVKAYNSVLEKLQNSVANDEEAARLEMAVRLNRAWAFIQMSPSESNESTLLSAEQDCSEVIKMDPSCVKAFYRRALARERRGQWKTAMDDAVNMRRIEPGHPSVGPLLERLQQHTLGNEDLESKFQQCSISSDSTDISDTVPLARKAEGAWKALQAVEITLQKSTAKARHKPVRTQNDKRATRSVLEGEISEKTDELWESLRQEEITTLEKAFPRSKKDTRPAR</sequence>
<dbReference type="SUPFAM" id="SSF48452">
    <property type="entry name" value="TPR-like"/>
    <property type="match status" value="1"/>
</dbReference>
<evidence type="ECO:0000313" key="3">
    <source>
        <dbReference type="EMBL" id="KAK1945203.1"/>
    </source>
</evidence>
<dbReference type="SMART" id="SM00028">
    <property type="entry name" value="TPR"/>
    <property type="match status" value="2"/>
</dbReference>
<evidence type="ECO:0000256" key="1">
    <source>
        <dbReference type="ARBA" id="ARBA00022803"/>
    </source>
</evidence>
<gene>
    <name evidence="3" type="ORF">P3T76_003736</name>
</gene>
<comment type="caution">
    <text evidence="3">The sequence shown here is derived from an EMBL/GenBank/DDBJ whole genome shotgun (WGS) entry which is preliminary data.</text>
</comment>
<accession>A0AAD9LPR8</accession>
<evidence type="ECO:0000256" key="2">
    <source>
        <dbReference type="SAM" id="MobiDB-lite"/>
    </source>
</evidence>
<dbReference type="PANTHER" id="PTHR46423:SF1">
    <property type="entry name" value="RNA POLYMERASE II-ASSOCIATED PROTEIN 3"/>
    <property type="match status" value="1"/>
</dbReference>
<name>A0AAD9LPR8_9STRA</name>
<keyword evidence="4" id="KW-1185">Reference proteome</keyword>
<dbReference type="Gene3D" id="1.25.40.10">
    <property type="entry name" value="Tetratricopeptide repeat domain"/>
    <property type="match status" value="1"/>
</dbReference>
<dbReference type="InterPro" id="IPR019734">
    <property type="entry name" value="TPR_rpt"/>
</dbReference>
<dbReference type="Proteomes" id="UP001259832">
    <property type="component" value="Unassembled WGS sequence"/>
</dbReference>
<keyword evidence="1" id="KW-0802">TPR repeat</keyword>
<proteinExistence type="predicted"/>
<protein>
    <submittedName>
        <fullName evidence="3">Mitochondrial import receptor subunit TOM34</fullName>
    </submittedName>
</protein>
<dbReference type="PANTHER" id="PTHR46423">
    <property type="entry name" value="RNA POLYMERASE II-ASSOCIATED PROTEIN 3"/>
    <property type="match status" value="1"/>
</dbReference>